<reference evidence="2" key="2">
    <citation type="journal article" date="2015" name="Fish Shellfish Immunol.">
        <title>Early steps in the European eel (Anguilla anguilla)-Vibrio vulnificus interaction in the gills: Role of the RtxA13 toxin.</title>
        <authorList>
            <person name="Callol A."/>
            <person name="Pajuelo D."/>
            <person name="Ebbesson L."/>
            <person name="Teles M."/>
            <person name="MacKenzie S."/>
            <person name="Amaro C."/>
        </authorList>
    </citation>
    <scope>NUCLEOTIDE SEQUENCE</scope>
</reference>
<dbReference type="EMBL" id="GBXM01025058">
    <property type="protein sequence ID" value="JAH83519.1"/>
    <property type="molecule type" value="Transcribed_RNA"/>
</dbReference>
<feature type="region of interest" description="Disordered" evidence="1">
    <location>
        <begin position="1"/>
        <end position="35"/>
    </location>
</feature>
<proteinExistence type="predicted"/>
<sequence>MDNAPPQSAGAAGLLRNPPSVGGVPRTANLLKNIC</sequence>
<evidence type="ECO:0000256" key="1">
    <source>
        <dbReference type="SAM" id="MobiDB-lite"/>
    </source>
</evidence>
<reference evidence="2" key="1">
    <citation type="submission" date="2014-11" db="EMBL/GenBank/DDBJ databases">
        <authorList>
            <person name="Amaro Gonzalez C."/>
        </authorList>
    </citation>
    <scope>NUCLEOTIDE SEQUENCE</scope>
</reference>
<organism evidence="2">
    <name type="scientific">Anguilla anguilla</name>
    <name type="common">European freshwater eel</name>
    <name type="synonym">Muraena anguilla</name>
    <dbReference type="NCBI Taxonomy" id="7936"/>
    <lineage>
        <taxon>Eukaryota</taxon>
        <taxon>Metazoa</taxon>
        <taxon>Chordata</taxon>
        <taxon>Craniata</taxon>
        <taxon>Vertebrata</taxon>
        <taxon>Euteleostomi</taxon>
        <taxon>Actinopterygii</taxon>
        <taxon>Neopterygii</taxon>
        <taxon>Teleostei</taxon>
        <taxon>Anguilliformes</taxon>
        <taxon>Anguillidae</taxon>
        <taxon>Anguilla</taxon>
    </lineage>
</organism>
<evidence type="ECO:0000313" key="2">
    <source>
        <dbReference type="EMBL" id="JAH83519.1"/>
    </source>
</evidence>
<dbReference type="AlphaFoldDB" id="A0A0E9VZE9"/>
<protein>
    <submittedName>
        <fullName evidence="2">Uncharacterized protein</fullName>
    </submittedName>
</protein>
<accession>A0A0E9VZE9</accession>
<name>A0A0E9VZE9_ANGAN</name>